<gene>
    <name evidence="2" type="ORF">PPL_11578</name>
</gene>
<dbReference type="SMART" id="SM00471">
    <property type="entry name" value="HDc"/>
    <property type="match status" value="1"/>
</dbReference>
<dbReference type="PROSITE" id="PS51831">
    <property type="entry name" value="HD"/>
    <property type="match status" value="1"/>
</dbReference>
<reference evidence="2 3" key="1">
    <citation type="journal article" date="2011" name="Genome Res.">
        <title>Phylogeny-wide analysis of social amoeba genomes highlights ancient origins for complex intercellular communication.</title>
        <authorList>
            <person name="Heidel A.J."/>
            <person name="Lawal H.M."/>
            <person name="Felder M."/>
            <person name="Schilde C."/>
            <person name="Helps N.R."/>
            <person name="Tunggal B."/>
            <person name="Rivero F."/>
            <person name="John U."/>
            <person name="Schleicher M."/>
            <person name="Eichinger L."/>
            <person name="Platzer M."/>
            <person name="Noegel A.A."/>
            <person name="Schaap P."/>
            <person name="Gloeckner G."/>
        </authorList>
    </citation>
    <scope>NUCLEOTIDE SEQUENCE [LARGE SCALE GENOMIC DNA]</scope>
    <source>
        <strain evidence="3">ATCC 26659 / Pp 5 / PN500</strain>
    </source>
</reference>
<dbReference type="InterPro" id="IPR006674">
    <property type="entry name" value="HD_domain"/>
</dbReference>
<feature type="domain" description="HD" evidence="1">
    <location>
        <begin position="135"/>
        <end position="265"/>
    </location>
</feature>
<dbReference type="InterPro" id="IPR050135">
    <property type="entry name" value="dGTPase-like"/>
</dbReference>
<dbReference type="PANTHER" id="PTHR11373:SF4">
    <property type="entry name" value="DEOXYNUCLEOSIDE TRIPHOSPHATE TRIPHOSPHOHYDROLASE SAMHD1"/>
    <property type="match status" value="1"/>
</dbReference>
<dbReference type="Pfam" id="PF19276">
    <property type="entry name" value="HD_assoc_2"/>
    <property type="match status" value="1"/>
</dbReference>
<dbReference type="AlphaFoldDB" id="D3BVI7"/>
<protein>
    <submittedName>
        <fullName evidence="2">HD phosphohydrolase domain-containing protein</fullName>
    </submittedName>
</protein>
<sequence length="507" mass="59054">MNINHSNNNNNENNNNINKFRGYPDEYLDYGLISPSRYTGGISTSLSPSSQHSYERGIMNKKVPKIIKDVIHGHMEIPIEIQDFIDSVQFQRLRDLKQVGTTSFVFPCAAHHSVDKGDEFLTNSDIYITSNNTIRFEHSLGVSHLAGKFIDRIKNTQPELEITHDEQIAVRIAGLCHDLGHGPFSHAFESWVRTTGKQFHHEEMSVKMLNFLIEDKGLDQYDTSDIKFIENLISGDSTSKPDRKFIFDIVANQRNSIDVDKFDYLARDSYYLGRANNVDFTRLIEFSKVIENEICFCSKEVYNLYELFHARYSLHKIAYTHKVGKAIEYMISDAFSLADPYLKISDQLEDPREIETSKERELEESRKIIKNIRMRNLYKFVDEVILPSEQHAHTIKMSSELIAKEGTDIDVSDVIVENLNLNYAFKDQDPVQHTKFYTRYDNTRKFQIPKEHISHLIPSQFQEKRIRIFCRNKEKYEKIQDAFRKVLKNYNIQPNPSNTVSPMKIPQ</sequence>
<dbReference type="PANTHER" id="PTHR11373">
    <property type="entry name" value="DEOXYNUCLEOSIDE TRIPHOSPHATE TRIPHOSPHOHYDROLASE"/>
    <property type="match status" value="1"/>
</dbReference>
<dbReference type="InParanoid" id="D3BVI7"/>
<dbReference type="GO" id="GO:0008832">
    <property type="term" value="F:dGTPase activity"/>
    <property type="evidence" value="ECO:0007669"/>
    <property type="project" value="TreeGrafter"/>
</dbReference>
<dbReference type="GO" id="GO:0005634">
    <property type="term" value="C:nucleus"/>
    <property type="evidence" value="ECO:0007669"/>
    <property type="project" value="TreeGrafter"/>
</dbReference>
<dbReference type="STRING" id="670386.D3BVI7"/>
<dbReference type="SUPFAM" id="SSF109604">
    <property type="entry name" value="HD-domain/PDEase-like"/>
    <property type="match status" value="1"/>
</dbReference>
<accession>D3BVI7</accession>
<dbReference type="RefSeq" id="XP_020426744.1">
    <property type="nucleotide sequence ID" value="XM_020582328.1"/>
</dbReference>
<dbReference type="Proteomes" id="UP000001396">
    <property type="component" value="Unassembled WGS sequence"/>
</dbReference>
<dbReference type="FunFam" id="3.30.70.2760:FF:000004">
    <property type="entry name" value="HD domain containing protein"/>
    <property type="match status" value="1"/>
</dbReference>
<dbReference type="FunCoup" id="D3BVI7">
    <property type="interactions" value="186"/>
</dbReference>
<dbReference type="OMA" id="QVHGYIK"/>
<keyword evidence="2" id="KW-0378">Hydrolase</keyword>
<organism evidence="2 3">
    <name type="scientific">Heterostelium pallidum (strain ATCC 26659 / Pp 5 / PN500)</name>
    <name type="common">Cellular slime mold</name>
    <name type="synonym">Polysphondylium pallidum</name>
    <dbReference type="NCBI Taxonomy" id="670386"/>
    <lineage>
        <taxon>Eukaryota</taxon>
        <taxon>Amoebozoa</taxon>
        <taxon>Evosea</taxon>
        <taxon>Eumycetozoa</taxon>
        <taxon>Dictyostelia</taxon>
        <taxon>Acytosteliales</taxon>
        <taxon>Acytosteliaceae</taxon>
        <taxon>Heterostelium</taxon>
    </lineage>
</organism>
<dbReference type="Pfam" id="PF01966">
    <property type="entry name" value="HD"/>
    <property type="match status" value="1"/>
</dbReference>
<dbReference type="GeneID" id="31367046"/>
<evidence type="ECO:0000313" key="3">
    <source>
        <dbReference type="Proteomes" id="UP000001396"/>
    </source>
</evidence>
<dbReference type="CDD" id="cd00077">
    <property type="entry name" value="HDc"/>
    <property type="match status" value="1"/>
</dbReference>
<keyword evidence="3" id="KW-1185">Reference proteome</keyword>
<dbReference type="InterPro" id="IPR003607">
    <property type="entry name" value="HD/PDEase_dom"/>
</dbReference>
<proteinExistence type="predicted"/>
<dbReference type="Gene3D" id="1.10.3210.10">
    <property type="entry name" value="Hypothetical protein af1432"/>
    <property type="match status" value="1"/>
</dbReference>
<dbReference type="EMBL" id="ADBJ01000062">
    <property type="protein sequence ID" value="EFA74610.1"/>
    <property type="molecule type" value="Genomic_DNA"/>
</dbReference>
<evidence type="ECO:0000259" key="1">
    <source>
        <dbReference type="PROSITE" id="PS51831"/>
    </source>
</evidence>
<name>D3BVI7_HETP5</name>
<dbReference type="InterPro" id="IPR045509">
    <property type="entry name" value="HD_assoc_2"/>
</dbReference>
<evidence type="ECO:0000313" key="2">
    <source>
        <dbReference type="EMBL" id="EFA74610.1"/>
    </source>
</evidence>
<dbReference type="Gene3D" id="3.30.70.2760">
    <property type="match status" value="1"/>
</dbReference>
<dbReference type="GO" id="GO:0006203">
    <property type="term" value="P:dGTP catabolic process"/>
    <property type="evidence" value="ECO:0007669"/>
    <property type="project" value="TreeGrafter"/>
</dbReference>
<comment type="caution">
    <text evidence="2">The sequence shown here is derived from an EMBL/GenBank/DDBJ whole genome shotgun (WGS) entry which is preliminary data.</text>
</comment>